<gene>
    <name evidence="3" type="ORF">DLM65_06545</name>
    <name evidence="2" type="ORF">JF886_03500</name>
</gene>
<name>A0A2W5ZDQ4_9BACT</name>
<evidence type="ECO:0000313" key="2">
    <source>
        <dbReference type="EMBL" id="MBJ7593918.1"/>
    </source>
</evidence>
<reference evidence="3" key="2">
    <citation type="submission" date="2018-05" db="EMBL/GenBank/DDBJ databases">
        <authorList>
            <person name="Ferrari B."/>
        </authorList>
    </citation>
    <scope>NUCLEOTIDE SEQUENCE</scope>
    <source>
        <strain evidence="3">RRmetagenome_bin12</strain>
    </source>
</reference>
<protein>
    <submittedName>
        <fullName evidence="3">Uncharacterized protein</fullName>
    </submittedName>
</protein>
<evidence type="ECO:0000256" key="1">
    <source>
        <dbReference type="SAM" id="Phobius"/>
    </source>
</evidence>
<keyword evidence="1" id="KW-0812">Transmembrane</keyword>
<evidence type="ECO:0000313" key="3">
    <source>
        <dbReference type="EMBL" id="PZR81085.1"/>
    </source>
</evidence>
<dbReference type="RefSeq" id="WP_337309669.1">
    <property type="nucleotide sequence ID" value="NZ_JAEKNS010000040.1"/>
</dbReference>
<keyword evidence="1" id="KW-0472">Membrane</keyword>
<keyword evidence="1" id="KW-1133">Transmembrane helix</keyword>
<reference evidence="2 5" key="3">
    <citation type="submission" date="2020-10" db="EMBL/GenBank/DDBJ databases">
        <title>Ca. Dormibacterota MAGs.</title>
        <authorList>
            <person name="Montgomery K."/>
        </authorList>
    </citation>
    <scope>NUCLEOTIDE SEQUENCE [LARGE SCALE GENOMIC DNA]</scope>
    <source>
        <strain evidence="2">SC8812_S17_18</strain>
    </source>
</reference>
<organism evidence="3 4">
    <name type="scientific">Candidatus Aeolococcus gillhamiae</name>
    <dbReference type="NCBI Taxonomy" id="3127015"/>
    <lineage>
        <taxon>Bacteria</taxon>
        <taxon>Bacillati</taxon>
        <taxon>Candidatus Dormiibacterota</taxon>
        <taxon>Candidatus Dormibacteria</taxon>
        <taxon>Candidatus Aeolococcales</taxon>
        <taxon>Candidatus Aeolococcaceae</taxon>
        <taxon>Candidatus Aeolococcus</taxon>
    </lineage>
</organism>
<dbReference type="Proteomes" id="UP000248724">
    <property type="component" value="Unassembled WGS sequence"/>
</dbReference>
<reference evidence="3 4" key="1">
    <citation type="journal article" date="2017" name="Nature">
        <title>Atmospheric trace gases support primary production in Antarctic desert surface soil.</title>
        <authorList>
            <person name="Ji M."/>
            <person name="Greening C."/>
            <person name="Vanwonterghem I."/>
            <person name="Carere C.R."/>
            <person name="Bay S.K."/>
            <person name="Steen J.A."/>
            <person name="Montgomery K."/>
            <person name="Lines T."/>
            <person name="Beardall J."/>
            <person name="van Dorst J."/>
            <person name="Snape I."/>
            <person name="Stott M.B."/>
            <person name="Hugenholtz P."/>
            <person name="Ferrari B.C."/>
        </authorList>
    </citation>
    <scope>NUCLEOTIDE SEQUENCE [LARGE SCALE GENOMIC DNA]</scope>
    <source>
        <strain evidence="3">RRmetagenome_bin12</strain>
    </source>
</reference>
<feature type="transmembrane region" description="Helical" evidence="1">
    <location>
        <begin position="117"/>
        <end position="135"/>
    </location>
</feature>
<comment type="caution">
    <text evidence="3">The sequence shown here is derived from an EMBL/GenBank/DDBJ whole genome shotgun (WGS) entry which is preliminary data.</text>
</comment>
<dbReference type="EMBL" id="QHBU01000123">
    <property type="protein sequence ID" value="PZR81085.1"/>
    <property type="molecule type" value="Genomic_DNA"/>
</dbReference>
<evidence type="ECO:0000313" key="4">
    <source>
        <dbReference type="Proteomes" id="UP000248724"/>
    </source>
</evidence>
<feature type="transmembrane region" description="Helical" evidence="1">
    <location>
        <begin position="35"/>
        <end position="58"/>
    </location>
</feature>
<accession>A0A2W5ZDQ4</accession>
<feature type="transmembrane region" description="Helical" evidence="1">
    <location>
        <begin position="79"/>
        <end position="97"/>
    </location>
</feature>
<accession>A0A934K1J8</accession>
<dbReference type="Proteomes" id="UP000606991">
    <property type="component" value="Unassembled WGS sequence"/>
</dbReference>
<sequence length="145" mass="14901">MLLLPLLVLVPLIVLLVLRSRKRRDAPAPAHQAPAIVYVAASAVAGAAVGFISLEAYYGIVLAAAAGFLLVRRAGRQRWFALGGFLFGVGACASAFLSAALTNHDPAVSFDPSTVPFFWVGAAVALCGVATIVLASTGPLRGRSG</sequence>
<dbReference type="EMBL" id="JAEKNS010000040">
    <property type="protein sequence ID" value="MBJ7593918.1"/>
    <property type="molecule type" value="Genomic_DNA"/>
</dbReference>
<evidence type="ECO:0000313" key="5">
    <source>
        <dbReference type="Proteomes" id="UP000606991"/>
    </source>
</evidence>
<proteinExistence type="predicted"/>
<dbReference type="AlphaFoldDB" id="A0A2W5ZDQ4"/>